<evidence type="ECO:0000256" key="8">
    <source>
        <dbReference type="ARBA" id="ARBA00022842"/>
    </source>
</evidence>
<dbReference type="InterPro" id="IPR036249">
    <property type="entry name" value="Thioredoxin-like_sf"/>
</dbReference>
<dbReference type="InterPro" id="IPR003846">
    <property type="entry name" value="SelO"/>
</dbReference>
<keyword evidence="6" id="KW-0547">Nucleotide-binding</keyword>
<gene>
    <name evidence="13" type="ORF">PCOR1329_LOCUS41542</name>
</gene>
<reference evidence="13" key="1">
    <citation type="submission" date="2023-10" db="EMBL/GenBank/DDBJ databases">
        <authorList>
            <person name="Chen Y."/>
            <person name="Shah S."/>
            <person name="Dougan E. K."/>
            <person name="Thang M."/>
            <person name="Chan C."/>
        </authorList>
    </citation>
    <scope>NUCLEOTIDE SEQUENCE [LARGE SCALE GENOMIC DNA]</scope>
</reference>
<evidence type="ECO:0000256" key="11">
    <source>
        <dbReference type="SAM" id="MobiDB-lite"/>
    </source>
</evidence>
<dbReference type="Pfam" id="PF02696">
    <property type="entry name" value="SelO"/>
    <property type="match status" value="1"/>
</dbReference>
<keyword evidence="4" id="KW-0548">Nucleotidyltransferase</keyword>
<keyword evidence="5" id="KW-0479">Metal-binding</keyword>
<dbReference type="InterPro" id="IPR002109">
    <property type="entry name" value="Glutaredoxin"/>
</dbReference>
<keyword evidence="3" id="KW-0808">Transferase</keyword>
<evidence type="ECO:0000256" key="1">
    <source>
        <dbReference type="ARBA" id="ARBA00001946"/>
    </source>
</evidence>
<comment type="similarity">
    <text evidence="2">Belongs to the SELO family.</text>
</comment>
<evidence type="ECO:0000313" key="13">
    <source>
        <dbReference type="EMBL" id="CAK0848650.1"/>
    </source>
</evidence>
<evidence type="ECO:0000256" key="9">
    <source>
        <dbReference type="ARBA" id="ARBA00031547"/>
    </source>
</evidence>
<evidence type="ECO:0000256" key="4">
    <source>
        <dbReference type="ARBA" id="ARBA00022695"/>
    </source>
</evidence>
<keyword evidence="8" id="KW-0460">Magnesium</keyword>
<keyword evidence="14" id="KW-1185">Reference proteome</keyword>
<evidence type="ECO:0000256" key="3">
    <source>
        <dbReference type="ARBA" id="ARBA00022679"/>
    </source>
</evidence>
<dbReference type="PROSITE" id="PS51354">
    <property type="entry name" value="GLUTAREDOXIN_2"/>
    <property type="match status" value="1"/>
</dbReference>
<evidence type="ECO:0000256" key="2">
    <source>
        <dbReference type="ARBA" id="ARBA00009747"/>
    </source>
</evidence>
<dbReference type="SUPFAM" id="SSF52833">
    <property type="entry name" value="Thioredoxin-like"/>
    <property type="match status" value="1"/>
</dbReference>
<dbReference type="Pfam" id="PF00462">
    <property type="entry name" value="Glutaredoxin"/>
    <property type="match status" value="1"/>
</dbReference>
<dbReference type="PANTHER" id="PTHR12153:SF15">
    <property type="entry name" value="PROTEIN ADENYLYLTRANSFERASE SELO, MITOCHONDRIAL"/>
    <property type="match status" value="1"/>
</dbReference>
<dbReference type="EMBL" id="CAUYUJ010014996">
    <property type="protein sequence ID" value="CAK0848650.1"/>
    <property type="molecule type" value="Genomic_DNA"/>
</dbReference>
<evidence type="ECO:0000256" key="5">
    <source>
        <dbReference type="ARBA" id="ARBA00022723"/>
    </source>
</evidence>
<dbReference type="Gene3D" id="1.20.5.340">
    <property type="match status" value="1"/>
</dbReference>
<keyword evidence="10" id="KW-0175">Coiled coil</keyword>
<sequence length="769" mass="83909">MAALGVPSHRCLALFVVPPLWHDEKLSQLGPDAHVKGVVAKHRVALISKGWCSDCKAVKQTLKDLGCKFEELELEDADRVPTVSDVEGYMRYMHMSTGSRVVPHVYVGGLYVGGHDTIRTLLRHGALRELVQENFPGAEIHTEAYRDAGESDALLVRACPGVGFVRMGTFEISNGSDLDPYNSRGGPSAGNHDLVTRLVRYVGGEAGVKAVLHRACHSSAKLVARWSALGLVHGMLNTDNVHIHGVSIDTAGFCFMPAFDPTYDAEGPPAARGRYSYCNQASAMYWNLTRLATAFSQGGRYPADEAAAIVNQFPRVYQRAWLAEMEKKLGLPACQEKHQASAANAKAKVLSLLGEATVRGRWRGMRPWRHRAALFCSVLLAPAAGAGAPEERVAGAPEWEAGAVPGQDRGGPHLRTSTSSVPLPVDPPLGAGAHRRLDGAAERAEVLAAALALLVALASGGGVTPVQKVVQLMEGMLEKGKSMKHEEQVQFAAFKQFCDDTSAAKEAAIKKAAEKIEVLKADIEMHMANIAKLSKEIAEHEADITAWTGDMKAATKVREIEKAAYDDMHKDLSESVSALERAIQVLKTQAYNRKQASFVQVAALKQLRLIPERAKRALTAFLQEDPESDPLSVTAPEAFGYEFQSHSIISMLEKLLDEFIEERTKLEKEESNSVHQYKMLMQDLTKQTEQAKFDASQKSELVAKNKEDMASAEGELAETKDLMDADQKYLDDLTAECTQKAADFESRQQLRAEELVAIEKAIRSSPALP</sequence>
<accession>A0ABN9TR72</accession>
<evidence type="ECO:0000256" key="6">
    <source>
        <dbReference type="ARBA" id="ARBA00022741"/>
    </source>
</evidence>
<comment type="cofactor">
    <cofactor evidence="1">
        <name>Mg(2+)</name>
        <dbReference type="ChEBI" id="CHEBI:18420"/>
    </cofactor>
</comment>
<dbReference type="Gene3D" id="3.40.30.10">
    <property type="entry name" value="Glutaredoxin"/>
    <property type="match status" value="1"/>
</dbReference>
<keyword evidence="7" id="KW-0067">ATP-binding</keyword>
<feature type="domain" description="Glutaredoxin" evidence="12">
    <location>
        <begin position="44"/>
        <end position="111"/>
    </location>
</feature>
<evidence type="ECO:0000256" key="7">
    <source>
        <dbReference type="ARBA" id="ARBA00022840"/>
    </source>
</evidence>
<dbReference type="Proteomes" id="UP001189429">
    <property type="component" value="Unassembled WGS sequence"/>
</dbReference>
<organism evidence="13 14">
    <name type="scientific">Prorocentrum cordatum</name>
    <dbReference type="NCBI Taxonomy" id="2364126"/>
    <lineage>
        <taxon>Eukaryota</taxon>
        <taxon>Sar</taxon>
        <taxon>Alveolata</taxon>
        <taxon>Dinophyceae</taxon>
        <taxon>Prorocentrales</taxon>
        <taxon>Prorocentraceae</taxon>
        <taxon>Prorocentrum</taxon>
    </lineage>
</organism>
<evidence type="ECO:0000256" key="10">
    <source>
        <dbReference type="SAM" id="Coils"/>
    </source>
</evidence>
<protein>
    <recommendedName>
        <fullName evidence="9">Selenoprotein O</fullName>
    </recommendedName>
</protein>
<dbReference type="PANTHER" id="PTHR12153">
    <property type="entry name" value="SELENOPROTEIN O"/>
    <property type="match status" value="1"/>
</dbReference>
<evidence type="ECO:0000259" key="12">
    <source>
        <dbReference type="Pfam" id="PF00462"/>
    </source>
</evidence>
<name>A0ABN9TR72_9DINO</name>
<feature type="coiled-coil region" evidence="10">
    <location>
        <begin position="502"/>
        <end position="589"/>
    </location>
</feature>
<proteinExistence type="inferred from homology"/>
<comment type="caution">
    <text evidence="13">The sequence shown here is derived from an EMBL/GenBank/DDBJ whole genome shotgun (WGS) entry which is preliminary data.</text>
</comment>
<feature type="region of interest" description="Disordered" evidence="11">
    <location>
        <begin position="403"/>
        <end position="427"/>
    </location>
</feature>
<evidence type="ECO:0000313" key="14">
    <source>
        <dbReference type="Proteomes" id="UP001189429"/>
    </source>
</evidence>